<comment type="subcellular location">
    <subcellularLocation>
        <location evidence="1">Cell inner membrane</location>
        <topology evidence="1">Single-pass membrane protein</topology>
        <orientation evidence="1">Periplasmic side</orientation>
    </subcellularLocation>
</comment>
<feature type="domain" description="TonB C-terminal" evidence="12">
    <location>
        <begin position="206"/>
        <end position="298"/>
    </location>
</feature>
<dbReference type="GO" id="GO:0031992">
    <property type="term" value="F:energy transducer activity"/>
    <property type="evidence" value="ECO:0007669"/>
    <property type="project" value="InterPro"/>
</dbReference>
<dbReference type="InterPro" id="IPR051045">
    <property type="entry name" value="TonB-dependent_transducer"/>
</dbReference>
<keyword evidence="8 11" id="KW-1133">Transmembrane helix</keyword>
<dbReference type="PROSITE" id="PS52015">
    <property type="entry name" value="TONB_CTD"/>
    <property type="match status" value="1"/>
</dbReference>
<dbReference type="GO" id="GO:0055085">
    <property type="term" value="P:transmembrane transport"/>
    <property type="evidence" value="ECO:0007669"/>
    <property type="project" value="InterPro"/>
</dbReference>
<dbReference type="eggNOG" id="COG0810">
    <property type="taxonomic scope" value="Bacteria"/>
</dbReference>
<dbReference type="Gene3D" id="3.30.1150.10">
    <property type="match status" value="1"/>
</dbReference>
<dbReference type="HOGENOM" id="CLU_092789_0_0_10"/>
<protein>
    <submittedName>
        <fullName evidence="13">TonB family protein</fullName>
    </submittedName>
</protein>
<dbReference type="AlphaFoldDB" id="B3QWL9"/>
<dbReference type="GO" id="GO:0030288">
    <property type="term" value="C:outer membrane-bounded periplasmic space"/>
    <property type="evidence" value="ECO:0007669"/>
    <property type="project" value="InterPro"/>
</dbReference>
<feature type="region of interest" description="Disordered" evidence="10">
    <location>
        <begin position="1"/>
        <end position="25"/>
    </location>
</feature>
<dbReference type="RefSeq" id="WP_012500861.1">
    <property type="nucleotide sequence ID" value="NC_011026.1"/>
</dbReference>
<keyword evidence="9 11" id="KW-0472">Membrane</keyword>
<comment type="similarity">
    <text evidence="2">Belongs to the TonB family.</text>
</comment>
<evidence type="ECO:0000313" key="13">
    <source>
        <dbReference type="EMBL" id="ACF14779.1"/>
    </source>
</evidence>
<evidence type="ECO:0000256" key="4">
    <source>
        <dbReference type="ARBA" id="ARBA00022475"/>
    </source>
</evidence>
<gene>
    <name evidence="13" type="ordered locus">Ctha_2329</name>
</gene>
<keyword evidence="5" id="KW-0997">Cell inner membrane</keyword>
<dbReference type="STRING" id="517418.Ctha_2329"/>
<dbReference type="InterPro" id="IPR006260">
    <property type="entry name" value="TonB/TolA_C"/>
</dbReference>
<dbReference type="PANTHER" id="PTHR33446:SF2">
    <property type="entry name" value="PROTEIN TONB"/>
    <property type="match status" value="1"/>
</dbReference>
<dbReference type="EMBL" id="CP001100">
    <property type="protein sequence ID" value="ACF14779.1"/>
    <property type="molecule type" value="Genomic_DNA"/>
</dbReference>
<evidence type="ECO:0000313" key="14">
    <source>
        <dbReference type="Proteomes" id="UP000001208"/>
    </source>
</evidence>
<dbReference type="InterPro" id="IPR037682">
    <property type="entry name" value="TonB_C"/>
</dbReference>
<dbReference type="InterPro" id="IPR003538">
    <property type="entry name" value="TonB"/>
</dbReference>
<evidence type="ECO:0000256" key="2">
    <source>
        <dbReference type="ARBA" id="ARBA00006555"/>
    </source>
</evidence>
<evidence type="ECO:0000256" key="1">
    <source>
        <dbReference type="ARBA" id="ARBA00004383"/>
    </source>
</evidence>
<name>B3QWL9_CHLT3</name>
<dbReference type="PRINTS" id="PR01374">
    <property type="entry name" value="TONBPROTEIN"/>
</dbReference>
<evidence type="ECO:0000256" key="6">
    <source>
        <dbReference type="ARBA" id="ARBA00022692"/>
    </source>
</evidence>
<dbReference type="SUPFAM" id="SSF74653">
    <property type="entry name" value="TolA/TonB C-terminal domain"/>
    <property type="match status" value="1"/>
</dbReference>
<dbReference type="NCBIfam" id="TIGR01352">
    <property type="entry name" value="tonB_Cterm"/>
    <property type="match status" value="1"/>
</dbReference>
<dbReference type="Proteomes" id="UP000001208">
    <property type="component" value="Chromosome"/>
</dbReference>
<keyword evidence="7" id="KW-0653">Protein transport</keyword>
<evidence type="ECO:0000256" key="8">
    <source>
        <dbReference type="ARBA" id="ARBA00022989"/>
    </source>
</evidence>
<proteinExistence type="inferred from homology"/>
<dbReference type="Pfam" id="PF03544">
    <property type="entry name" value="TonB_C"/>
    <property type="match status" value="1"/>
</dbReference>
<evidence type="ECO:0000256" key="5">
    <source>
        <dbReference type="ARBA" id="ARBA00022519"/>
    </source>
</evidence>
<reference evidence="13 14" key="1">
    <citation type="submission" date="2008-06" db="EMBL/GenBank/DDBJ databases">
        <title>Complete sequence of Chloroherpeton thalassium ATCC 35110.</title>
        <authorList>
            <consortium name="US DOE Joint Genome Institute"/>
            <person name="Lucas S."/>
            <person name="Copeland A."/>
            <person name="Lapidus A."/>
            <person name="Glavina del Rio T."/>
            <person name="Dalin E."/>
            <person name="Tice H."/>
            <person name="Bruce D."/>
            <person name="Goodwin L."/>
            <person name="Pitluck S."/>
            <person name="Schmutz J."/>
            <person name="Larimer F."/>
            <person name="Land M."/>
            <person name="Hauser L."/>
            <person name="Kyrpides N."/>
            <person name="Mikhailova N."/>
            <person name="Liu Z."/>
            <person name="Li T."/>
            <person name="Zhao F."/>
            <person name="Overmann J."/>
            <person name="Bryant D.A."/>
            <person name="Richardson P."/>
        </authorList>
    </citation>
    <scope>NUCLEOTIDE SEQUENCE [LARGE SCALE GENOMIC DNA]</scope>
    <source>
        <strain evidence="14">ATCC 35110 / GB-78</strain>
    </source>
</reference>
<evidence type="ECO:0000256" key="11">
    <source>
        <dbReference type="SAM" id="Phobius"/>
    </source>
</evidence>
<evidence type="ECO:0000256" key="3">
    <source>
        <dbReference type="ARBA" id="ARBA00022448"/>
    </source>
</evidence>
<evidence type="ECO:0000259" key="12">
    <source>
        <dbReference type="PROSITE" id="PS52015"/>
    </source>
</evidence>
<evidence type="ECO:0000256" key="9">
    <source>
        <dbReference type="ARBA" id="ARBA00023136"/>
    </source>
</evidence>
<sequence length="298" mass="32734">MSNTSPDEVMEKTKTMPAPQSNGVDKESIWEQHPEYLPTDRLRNITYGNLVLRKKYHIFMRNGVFSAITLFLAVWFGYLAYGWVTEWLAGLEGDDAPVVTSRRVITSITELAPPPPMNDATPPPPPVAVKAPSAPPDVGVVKKVKDEEAPRQKTLATQKDIKKALMAGASENTGDTTGIGEGVVYVPPPQEPVEIKEEEDPPMFVAVEKMPSFVNQIRPKYPEMARKAGIEGAVYISVLVGKDGKPVKTKILKKKPADSDIFDQAAIDAVMGSIYSPGIQNGRPVKVWLTVPIRFKLN</sequence>
<keyword evidence="14" id="KW-1185">Reference proteome</keyword>
<dbReference type="PANTHER" id="PTHR33446">
    <property type="entry name" value="PROTEIN TONB-RELATED"/>
    <property type="match status" value="1"/>
</dbReference>
<evidence type="ECO:0000256" key="7">
    <source>
        <dbReference type="ARBA" id="ARBA00022927"/>
    </source>
</evidence>
<dbReference type="GO" id="GO:0098797">
    <property type="term" value="C:plasma membrane protein complex"/>
    <property type="evidence" value="ECO:0007669"/>
    <property type="project" value="TreeGrafter"/>
</dbReference>
<dbReference type="GO" id="GO:0015031">
    <property type="term" value="P:protein transport"/>
    <property type="evidence" value="ECO:0007669"/>
    <property type="project" value="UniProtKB-KW"/>
</dbReference>
<keyword evidence="6 11" id="KW-0812">Transmembrane</keyword>
<accession>B3QWL9</accession>
<keyword evidence="4" id="KW-1003">Cell membrane</keyword>
<dbReference type="GO" id="GO:0015891">
    <property type="term" value="P:siderophore transport"/>
    <property type="evidence" value="ECO:0007669"/>
    <property type="project" value="InterPro"/>
</dbReference>
<feature type="transmembrane region" description="Helical" evidence="11">
    <location>
        <begin position="63"/>
        <end position="84"/>
    </location>
</feature>
<evidence type="ECO:0000256" key="10">
    <source>
        <dbReference type="SAM" id="MobiDB-lite"/>
    </source>
</evidence>
<dbReference type="KEGG" id="cts:Ctha_2329"/>
<organism evidence="13 14">
    <name type="scientific">Chloroherpeton thalassium (strain ATCC 35110 / GB-78)</name>
    <dbReference type="NCBI Taxonomy" id="517418"/>
    <lineage>
        <taxon>Bacteria</taxon>
        <taxon>Pseudomonadati</taxon>
        <taxon>Chlorobiota</taxon>
        <taxon>Chlorobiia</taxon>
        <taxon>Chlorobiales</taxon>
        <taxon>Chloroherpetonaceae</taxon>
        <taxon>Chloroherpeton</taxon>
    </lineage>
</organism>
<keyword evidence="3" id="KW-0813">Transport</keyword>